<keyword evidence="1" id="KW-0472">Membrane</keyword>
<gene>
    <name evidence="2" type="ORF">NBRC111894_195</name>
</gene>
<accession>A0A4Y1Z6W2</accession>
<reference evidence="2 3" key="1">
    <citation type="submission" date="2017-11" db="EMBL/GenBank/DDBJ databases">
        <title>Draft Genome Sequence of Sporolactobacillus inulinus NBRC 111894 Isolated from Koso, a Japanese Sugar-Vegetable Fermented Beverage.</title>
        <authorList>
            <person name="Chiou T.Y."/>
            <person name="Oshima K."/>
            <person name="Suda W."/>
            <person name="Hattori M."/>
            <person name="Takahashi T."/>
        </authorList>
    </citation>
    <scope>NUCLEOTIDE SEQUENCE [LARGE SCALE GENOMIC DNA]</scope>
    <source>
        <strain evidence="2 3">NBRC111894</strain>
    </source>
</reference>
<name>A0A4Y1Z6W2_9BACL</name>
<sequence>MFGIVWEYQVKNLLPIVSLLSIISKETYLLYLMTIWKSKEVK</sequence>
<evidence type="ECO:0000256" key="1">
    <source>
        <dbReference type="SAM" id="Phobius"/>
    </source>
</evidence>
<dbReference type="Proteomes" id="UP000319716">
    <property type="component" value="Unassembled WGS sequence"/>
</dbReference>
<organism evidence="2 3">
    <name type="scientific">Sporolactobacillus inulinus</name>
    <dbReference type="NCBI Taxonomy" id="2078"/>
    <lineage>
        <taxon>Bacteria</taxon>
        <taxon>Bacillati</taxon>
        <taxon>Bacillota</taxon>
        <taxon>Bacilli</taxon>
        <taxon>Bacillales</taxon>
        <taxon>Sporolactobacillaceae</taxon>
        <taxon>Sporolactobacillus</taxon>
    </lineage>
</organism>
<dbReference type="EMBL" id="BEXB01000001">
    <property type="protein sequence ID" value="GAY74641.1"/>
    <property type="molecule type" value="Genomic_DNA"/>
</dbReference>
<proteinExistence type="predicted"/>
<comment type="caution">
    <text evidence="2">The sequence shown here is derived from an EMBL/GenBank/DDBJ whole genome shotgun (WGS) entry which is preliminary data.</text>
</comment>
<evidence type="ECO:0000313" key="3">
    <source>
        <dbReference type="Proteomes" id="UP000319716"/>
    </source>
</evidence>
<evidence type="ECO:0000313" key="2">
    <source>
        <dbReference type="EMBL" id="GAY74641.1"/>
    </source>
</evidence>
<feature type="transmembrane region" description="Helical" evidence="1">
    <location>
        <begin position="12"/>
        <end position="32"/>
    </location>
</feature>
<keyword evidence="1" id="KW-0812">Transmembrane</keyword>
<protein>
    <submittedName>
        <fullName evidence="2">Uncharacterized protein</fullName>
    </submittedName>
</protein>
<keyword evidence="1" id="KW-1133">Transmembrane helix</keyword>
<dbReference type="AlphaFoldDB" id="A0A4Y1Z6W2"/>